<dbReference type="AlphaFoldDB" id="X1PWT2"/>
<dbReference type="PRINTS" id="PR00081">
    <property type="entry name" value="GDHRDH"/>
</dbReference>
<protein>
    <recommendedName>
        <fullName evidence="3">SDR family oxidoreductase</fullName>
    </recommendedName>
</protein>
<dbReference type="InterPro" id="IPR050259">
    <property type="entry name" value="SDR"/>
</dbReference>
<dbReference type="Pfam" id="PF00106">
    <property type="entry name" value="adh_short"/>
    <property type="match status" value="1"/>
</dbReference>
<dbReference type="EMBL" id="BARW01004152">
    <property type="protein sequence ID" value="GAI60373.1"/>
    <property type="molecule type" value="Genomic_DNA"/>
</dbReference>
<organism evidence="2">
    <name type="scientific">marine sediment metagenome</name>
    <dbReference type="NCBI Taxonomy" id="412755"/>
    <lineage>
        <taxon>unclassified sequences</taxon>
        <taxon>metagenomes</taxon>
        <taxon>ecological metagenomes</taxon>
    </lineage>
</organism>
<comment type="similarity">
    <text evidence="1">Belongs to the short-chain dehydrogenases/reductases (SDR) family.</text>
</comment>
<dbReference type="FunFam" id="3.40.50.720:FF:000084">
    <property type="entry name" value="Short-chain dehydrogenase reductase"/>
    <property type="match status" value="1"/>
</dbReference>
<proteinExistence type="inferred from homology"/>
<dbReference type="SUPFAM" id="SSF51735">
    <property type="entry name" value="NAD(P)-binding Rossmann-fold domains"/>
    <property type="match status" value="1"/>
</dbReference>
<dbReference type="Gene3D" id="3.40.50.720">
    <property type="entry name" value="NAD(P)-binding Rossmann-like Domain"/>
    <property type="match status" value="1"/>
</dbReference>
<dbReference type="InterPro" id="IPR020904">
    <property type="entry name" value="Sc_DH/Rdtase_CS"/>
</dbReference>
<evidence type="ECO:0000256" key="1">
    <source>
        <dbReference type="ARBA" id="ARBA00006484"/>
    </source>
</evidence>
<reference evidence="2" key="1">
    <citation type="journal article" date="2014" name="Front. Microbiol.">
        <title>High frequency of phylogenetically diverse reductive dehalogenase-homologous genes in deep subseafloor sedimentary metagenomes.</title>
        <authorList>
            <person name="Kawai M."/>
            <person name="Futagami T."/>
            <person name="Toyoda A."/>
            <person name="Takaki Y."/>
            <person name="Nishi S."/>
            <person name="Hori S."/>
            <person name="Arai W."/>
            <person name="Tsubouchi T."/>
            <person name="Morono Y."/>
            <person name="Uchiyama I."/>
            <person name="Ito T."/>
            <person name="Fujiyama A."/>
            <person name="Inagaki F."/>
            <person name="Takami H."/>
        </authorList>
    </citation>
    <scope>NUCLEOTIDE SEQUENCE</scope>
    <source>
        <strain evidence="2">Expedition CK06-06</strain>
    </source>
</reference>
<accession>X1PWT2</accession>
<evidence type="ECO:0000313" key="2">
    <source>
        <dbReference type="EMBL" id="GAI60373.1"/>
    </source>
</evidence>
<dbReference type="InterPro" id="IPR002347">
    <property type="entry name" value="SDR_fam"/>
</dbReference>
<dbReference type="PRINTS" id="PR00080">
    <property type="entry name" value="SDRFAMILY"/>
</dbReference>
<name>X1PWT2_9ZZZZ</name>
<feature type="non-terminal residue" evidence="2">
    <location>
        <position position="209"/>
    </location>
</feature>
<evidence type="ECO:0008006" key="3">
    <source>
        <dbReference type="Google" id="ProtNLM"/>
    </source>
</evidence>
<dbReference type="GO" id="GO:0032787">
    <property type="term" value="P:monocarboxylic acid metabolic process"/>
    <property type="evidence" value="ECO:0007669"/>
    <property type="project" value="UniProtKB-ARBA"/>
</dbReference>
<dbReference type="CDD" id="cd05233">
    <property type="entry name" value="SDR_c"/>
    <property type="match status" value="1"/>
</dbReference>
<dbReference type="PANTHER" id="PTHR42879">
    <property type="entry name" value="3-OXOACYL-(ACYL-CARRIER-PROTEIN) REDUCTASE"/>
    <property type="match status" value="1"/>
</dbReference>
<comment type="caution">
    <text evidence="2">The sequence shown here is derived from an EMBL/GenBank/DDBJ whole genome shotgun (WGS) entry which is preliminary data.</text>
</comment>
<dbReference type="PROSITE" id="PS00061">
    <property type="entry name" value="ADH_SHORT"/>
    <property type="match status" value="1"/>
</dbReference>
<sequence length="209" mass="22098">MILDRFALNGKVAIVTGSGQGIGKGIALAFAEAGADLVCVDITLERAEITRPEIERLGRRAVAIACDVREADQVDMMVNKAGSEFGHIDILVNNAGGTSYKPAMKTGLRSWEAVIRENLTTTFICSKAVAAVMLEQKAGSIVNISSRESQIPSLGMIAYGAAKAGVNSLTKTLAWELAPHVRVNAILPGAVWTEGSAPVLEPVRDRIIA</sequence>
<dbReference type="InterPro" id="IPR036291">
    <property type="entry name" value="NAD(P)-bd_dom_sf"/>
</dbReference>
<gene>
    <name evidence="2" type="ORF">S12H4_09960</name>
</gene>
<dbReference type="PANTHER" id="PTHR42879:SF2">
    <property type="entry name" value="3-OXOACYL-[ACYL-CARRIER-PROTEIN] REDUCTASE FABG"/>
    <property type="match status" value="1"/>
</dbReference>